<feature type="domain" description="Acyltransferase 3" evidence="2">
    <location>
        <begin position="11"/>
        <end position="348"/>
    </location>
</feature>
<dbReference type="PANTHER" id="PTHR23028:SF131">
    <property type="entry name" value="BLR2367 PROTEIN"/>
    <property type="match status" value="1"/>
</dbReference>
<dbReference type="InterPro" id="IPR002656">
    <property type="entry name" value="Acyl_transf_3_dom"/>
</dbReference>
<keyword evidence="4" id="KW-1185">Reference proteome</keyword>
<protein>
    <submittedName>
        <fullName evidence="3">Acyltransferase family protein</fullName>
        <ecNumber evidence="3">2.3.-.-</ecNumber>
    </submittedName>
</protein>
<feature type="transmembrane region" description="Helical" evidence="1">
    <location>
        <begin position="212"/>
        <end position="230"/>
    </location>
</feature>
<feature type="transmembrane region" description="Helical" evidence="1">
    <location>
        <begin position="182"/>
        <end position="200"/>
    </location>
</feature>
<keyword evidence="1" id="KW-0472">Membrane</keyword>
<reference evidence="4" key="1">
    <citation type="journal article" date="2019" name="Int. J. Syst. Evol. Microbiol.">
        <title>The Global Catalogue of Microorganisms (GCM) 10K type strain sequencing project: providing services to taxonomists for standard genome sequencing and annotation.</title>
        <authorList>
            <consortium name="The Broad Institute Genomics Platform"/>
            <consortium name="The Broad Institute Genome Sequencing Center for Infectious Disease"/>
            <person name="Wu L."/>
            <person name="Ma J."/>
        </authorList>
    </citation>
    <scope>NUCLEOTIDE SEQUENCE [LARGE SCALE GENOMIC DNA]</scope>
    <source>
        <strain evidence="4">CGMCC 1.15304</strain>
    </source>
</reference>
<keyword evidence="3" id="KW-0012">Acyltransferase</keyword>
<dbReference type="RefSeq" id="WP_068143601.1">
    <property type="nucleotide sequence ID" value="NZ_JBHSCR010000014.1"/>
</dbReference>
<evidence type="ECO:0000313" key="3">
    <source>
        <dbReference type="EMBL" id="MFC4348927.1"/>
    </source>
</evidence>
<comment type="caution">
    <text evidence="3">The sequence shown here is derived from an EMBL/GenBank/DDBJ whole genome shotgun (WGS) entry which is preliminary data.</text>
</comment>
<proteinExistence type="predicted"/>
<dbReference type="GO" id="GO:0016746">
    <property type="term" value="F:acyltransferase activity"/>
    <property type="evidence" value="ECO:0007669"/>
    <property type="project" value="UniProtKB-KW"/>
</dbReference>
<evidence type="ECO:0000256" key="1">
    <source>
        <dbReference type="SAM" id="Phobius"/>
    </source>
</evidence>
<feature type="transmembrane region" description="Helical" evidence="1">
    <location>
        <begin position="294"/>
        <end position="316"/>
    </location>
</feature>
<accession>A0ABV8UE18</accession>
<dbReference type="Pfam" id="PF01757">
    <property type="entry name" value="Acyl_transf_3"/>
    <property type="match status" value="1"/>
</dbReference>
<dbReference type="EC" id="2.3.-.-" evidence="3"/>
<evidence type="ECO:0000313" key="4">
    <source>
        <dbReference type="Proteomes" id="UP001595776"/>
    </source>
</evidence>
<dbReference type="InterPro" id="IPR050879">
    <property type="entry name" value="Acyltransferase_3"/>
</dbReference>
<dbReference type="PANTHER" id="PTHR23028">
    <property type="entry name" value="ACETYLTRANSFERASE"/>
    <property type="match status" value="1"/>
</dbReference>
<feature type="transmembrane region" description="Helical" evidence="1">
    <location>
        <begin position="12"/>
        <end position="34"/>
    </location>
</feature>
<evidence type="ECO:0000259" key="2">
    <source>
        <dbReference type="Pfam" id="PF01757"/>
    </source>
</evidence>
<name>A0ABV8UE18_9PROT</name>
<sequence length="385" mass="43702">MSDRQAGYLPSLTAMRGIAATWVMLFHIDVSLFYRNLGPLVPHEVTGLITGGYMWVDFFFVLSGFVITHVYAGHFETGLGLPAVRAYLKARFLRIYPLHLFTLLLLILFWQGLEAFQPHLMDDSMRTYFSPAALPSNFLLTNAMDQYVFLSWNIVSWSIGAEWWTYFVGMLMLVLIGRGRAAAALVIMGFAGVCLLSLVHPEGKLDITFNYGFFRCLFEFSMGVGLYRFYRQGVWQSWLKTDGVVFIVLALIALALHYDWSDLTLPPLFALLVIAGASNRANFSRIMETALPRYLGKISYSVYLMHGVWFMVFWAYLPQLKQVFGFDALPLQYRTVYLVAFVAVSVVSATLTYRYVEVPGRTLFRRQAAIARPQPVVATADVPEK</sequence>
<feature type="transmembrane region" description="Helical" evidence="1">
    <location>
        <begin position="93"/>
        <end position="113"/>
    </location>
</feature>
<keyword evidence="3" id="KW-0808">Transferase</keyword>
<dbReference type="Proteomes" id="UP001595776">
    <property type="component" value="Unassembled WGS sequence"/>
</dbReference>
<keyword evidence="1" id="KW-0812">Transmembrane</keyword>
<dbReference type="EMBL" id="JBHSCR010000014">
    <property type="protein sequence ID" value="MFC4348927.1"/>
    <property type="molecule type" value="Genomic_DNA"/>
</dbReference>
<feature type="transmembrane region" description="Helical" evidence="1">
    <location>
        <begin position="54"/>
        <end position="72"/>
    </location>
</feature>
<organism evidence="3 4">
    <name type="scientific">Kordiimonas lipolytica</name>
    <dbReference type="NCBI Taxonomy" id="1662421"/>
    <lineage>
        <taxon>Bacteria</taxon>
        <taxon>Pseudomonadati</taxon>
        <taxon>Pseudomonadota</taxon>
        <taxon>Alphaproteobacteria</taxon>
        <taxon>Kordiimonadales</taxon>
        <taxon>Kordiimonadaceae</taxon>
        <taxon>Kordiimonas</taxon>
    </lineage>
</organism>
<keyword evidence="1" id="KW-1133">Transmembrane helix</keyword>
<feature type="transmembrane region" description="Helical" evidence="1">
    <location>
        <begin position="237"/>
        <end position="258"/>
    </location>
</feature>
<feature type="transmembrane region" description="Helical" evidence="1">
    <location>
        <begin position="336"/>
        <end position="356"/>
    </location>
</feature>
<gene>
    <name evidence="3" type="ORF">ACFO5Q_13825</name>
</gene>
<feature type="transmembrane region" description="Helical" evidence="1">
    <location>
        <begin position="154"/>
        <end position="175"/>
    </location>
</feature>
<feature type="transmembrane region" description="Helical" evidence="1">
    <location>
        <begin position="264"/>
        <end position="282"/>
    </location>
</feature>